<evidence type="ECO:0000313" key="10">
    <source>
        <dbReference type="Proteomes" id="UP000601435"/>
    </source>
</evidence>
<feature type="signal peptide" evidence="7">
    <location>
        <begin position="1"/>
        <end position="20"/>
    </location>
</feature>
<evidence type="ECO:0000256" key="3">
    <source>
        <dbReference type="ARBA" id="ARBA00022741"/>
    </source>
</evidence>
<evidence type="ECO:0000256" key="7">
    <source>
        <dbReference type="SAM" id="SignalP"/>
    </source>
</evidence>
<evidence type="ECO:0000256" key="2">
    <source>
        <dbReference type="ARBA" id="ARBA00022679"/>
    </source>
</evidence>
<protein>
    <recommendedName>
        <fullName evidence="1 6">Adenylyl-sulfate kinase</fullName>
        <ecNumber evidence="1 6">2.7.1.25</ecNumber>
    </recommendedName>
</protein>
<reference evidence="9" key="1">
    <citation type="submission" date="2021-02" db="EMBL/GenBank/DDBJ databases">
        <authorList>
            <person name="Dougan E. K."/>
            <person name="Rhodes N."/>
            <person name="Thang M."/>
            <person name="Chan C."/>
        </authorList>
    </citation>
    <scope>NUCLEOTIDE SEQUENCE</scope>
</reference>
<dbReference type="PANTHER" id="PTHR11055:SF1">
    <property type="entry name" value="PAPS SYNTHETASE, ISOFORM D"/>
    <property type="match status" value="1"/>
</dbReference>
<dbReference type="InterPro" id="IPR002891">
    <property type="entry name" value="APS"/>
</dbReference>
<dbReference type="Pfam" id="PF01583">
    <property type="entry name" value="APS_kinase"/>
    <property type="match status" value="1"/>
</dbReference>
<dbReference type="SUPFAM" id="SSF52540">
    <property type="entry name" value="P-loop containing nucleoside triphosphate hydrolases"/>
    <property type="match status" value="1"/>
</dbReference>
<evidence type="ECO:0000256" key="4">
    <source>
        <dbReference type="ARBA" id="ARBA00022777"/>
    </source>
</evidence>
<keyword evidence="7" id="KW-0732">Signal</keyword>
<dbReference type="UniPathway" id="UPA00140">
    <property type="reaction ID" value="UER00205"/>
</dbReference>
<gene>
    <name evidence="9" type="primary">MET14</name>
    <name evidence="9" type="ORF">SNEC2469_LOCUS3749</name>
</gene>
<dbReference type="GO" id="GO:0070814">
    <property type="term" value="P:hydrogen sulfide biosynthetic process"/>
    <property type="evidence" value="ECO:0007669"/>
    <property type="project" value="UniProtKB-UniPathway"/>
</dbReference>
<keyword evidence="4 6" id="KW-0418">Kinase</keyword>
<comment type="similarity">
    <text evidence="6">Belongs to the APS kinase family.</text>
</comment>
<comment type="catalytic activity">
    <reaction evidence="6">
        <text>adenosine 5'-phosphosulfate + ATP = 3'-phosphoadenylyl sulfate + ADP + H(+)</text>
        <dbReference type="Rhea" id="RHEA:24152"/>
        <dbReference type="ChEBI" id="CHEBI:15378"/>
        <dbReference type="ChEBI" id="CHEBI:30616"/>
        <dbReference type="ChEBI" id="CHEBI:58243"/>
        <dbReference type="ChEBI" id="CHEBI:58339"/>
        <dbReference type="ChEBI" id="CHEBI:456216"/>
        <dbReference type="EC" id="2.7.1.25"/>
    </reaction>
</comment>
<comment type="function">
    <text evidence="6">Catalyzes the synthesis of activated sulfate.</text>
</comment>
<evidence type="ECO:0000259" key="8">
    <source>
        <dbReference type="Pfam" id="PF01583"/>
    </source>
</evidence>
<comment type="pathway">
    <text evidence="6">Sulfur metabolism; hydrogen sulfide biosynthesis; sulfite from sulfate: step 2/3.</text>
</comment>
<organism evidence="9 10">
    <name type="scientific">Symbiodinium necroappetens</name>
    <dbReference type="NCBI Taxonomy" id="1628268"/>
    <lineage>
        <taxon>Eukaryota</taxon>
        <taxon>Sar</taxon>
        <taxon>Alveolata</taxon>
        <taxon>Dinophyceae</taxon>
        <taxon>Suessiales</taxon>
        <taxon>Symbiodiniaceae</taxon>
        <taxon>Symbiodinium</taxon>
    </lineage>
</organism>
<dbReference type="InterPro" id="IPR027417">
    <property type="entry name" value="P-loop_NTPase"/>
</dbReference>
<keyword evidence="10" id="KW-1185">Reference proteome</keyword>
<evidence type="ECO:0000256" key="6">
    <source>
        <dbReference type="RuleBase" id="RU004347"/>
    </source>
</evidence>
<dbReference type="GO" id="GO:0004020">
    <property type="term" value="F:adenylylsulfate kinase activity"/>
    <property type="evidence" value="ECO:0007669"/>
    <property type="project" value="UniProtKB-EC"/>
</dbReference>
<feature type="domain" description="APS kinase" evidence="8">
    <location>
        <begin position="47"/>
        <end position="201"/>
    </location>
</feature>
<evidence type="ECO:0000256" key="5">
    <source>
        <dbReference type="ARBA" id="ARBA00022840"/>
    </source>
</evidence>
<dbReference type="Gene3D" id="3.40.50.300">
    <property type="entry name" value="P-loop containing nucleotide triphosphate hydrolases"/>
    <property type="match status" value="1"/>
</dbReference>
<dbReference type="NCBIfam" id="NF003013">
    <property type="entry name" value="PRK03846.1"/>
    <property type="match status" value="1"/>
</dbReference>
<evidence type="ECO:0000313" key="9">
    <source>
        <dbReference type="EMBL" id="CAE7233365.1"/>
    </source>
</evidence>
<dbReference type="OrthoDB" id="506431at2759"/>
<dbReference type="GO" id="GO:0005524">
    <property type="term" value="F:ATP binding"/>
    <property type="evidence" value="ECO:0007669"/>
    <property type="project" value="UniProtKB-KW"/>
</dbReference>
<accession>A0A812KNW1</accession>
<dbReference type="HAMAP" id="MF_00065">
    <property type="entry name" value="Adenylyl_sulf_kinase"/>
    <property type="match status" value="1"/>
</dbReference>
<dbReference type="NCBIfam" id="TIGR00455">
    <property type="entry name" value="apsK"/>
    <property type="match status" value="1"/>
</dbReference>
<keyword evidence="2 6" id="KW-0808">Transferase</keyword>
<dbReference type="CDD" id="cd02027">
    <property type="entry name" value="APSK"/>
    <property type="match status" value="1"/>
</dbReference>
<dbReference type="InterPro" id="IPR059117">
    <property type="entry name" value="APS_kinase_dom"/>
</dbReference>
<dbReference type="Proteomes" id="UP000601435">
    <property type="component" value="Unassembled WGS sequence"/>
</dbReference>
<keyword evidence="3 6" id="KW-0547">Nucleotide-binding</keyword>
<sequence length="245" mass="27333">MTLLRKAGLLLFFEPAEVFGADVKSTNIKFHEGLPREEKWKSNGHMGITLWMTGLSGSGKSTISVALERALVEMQPKSYFVYRLDGDNLRFGLNRDLGFSPSDRKENVRRVSEVSRLFAEAGAIVIAGLISPYAADREYAREVHKNASLPFMEVFVDAPLAAVESRDPKGLYKKAREGKIKGFTGIDAPYEKPVNAEVHVRTDQLTVVQCVNVILKKLDEFGIHLQQTFRQLDESTGECAAVQEK</sequence>
<dbReference type="PANTHER" id="PTHR11055">
    <property type="entry name" value="BIFUNCTIONAL 3'-PHOSPHOADENOSINE 5'-PHOSPHOSULFATE SYNTHASE"/>
    <property type="match status" value="1"/>
</dbReference>
<dbReference type="GO" id="GO:0000103">
    <property type="term" value="P:sulfate assimilation"/>
    <property type="evidence" value="ECO:0007669"/>
    <property type="project" value="InterPro"/>
</dbReference>
<evidence type="ECO:0000256" key="1">
    <source>
        <dbReference type="ARBA" id="ARBA00012121"/>
    </source>
</evidence>
<dbReference type="FunFam" id="3.40.50.300:FF:000212">
    <property type="entry name" value="Adenylyl-sulfate kinase"/>
    <property type="match status" value="1"/>
</dbReference>
<dbReference type="EMBL" id="CAJNJA010008147">
    <property type="protein sequence ID" value="CAE7233365.1"/>
    <property type="molecule type" value="Genomic_DNA"/>
</dbReference>
<keyword evidence="5 6" id="KW-0067">ATP-binding</keyword>
<feature type="chain" id="PRO_5032588623" description="Adenylyl-sulfate kinase" evidence="7">
    <location>
        <begin position="21"/>
        <end position="245"/>
    </location>
</feature>
<proteinExistence type="inferred from homology"/>
<comment type="caution">
    <text evidence="9">The sequence shown here is derived from an EMBL/GenBank/DDBJ whole genome shotgun (WGS) entry which is preliminary data.</text>
</comment>
<dbReference type="EC" id="2.7.1.25" evidence="1 6"/>
<name>A0A812KNW1_9DINO</name>
<dbReference type="AlphaFoldDB" id="A0A812KNW1"/>